<keyword evidence="2" id="KW-0677">Repeat</keyword>
<organism evidence="4 5">
    <name type="scientific">Polyporus arcularius HHB13444</name>
    <dbReference type="NCBI Taxonomy" id="1314778"/>
    <lineage>
        <taxon>Eukaryota</taxon>
        <taxon>Fungi</taxon>
        <taxon>Dikarya</taxon>
        <taxon>Basidiomycota</taxon>
        <taxon>Agaricomycotina</taxon>
        <taxon>Agaricomycetes</taxon>
        <taxon>Polyporales</taxon>
        <taxon>Polyporaceae</taxon>
        <taxon>Polyporus</taxon>
    </lineage>
</organism>
<dbReference type="SMART" id="SM00320">
    <property type="entry name" value="WD40"/>
    <property type="match status" value="2"/>
</dbReference>
<dbReference type="InterPro" id="IPR015943">
    <property type="entry name" value="WD40/YVTN_repeat-like_dom_sf"/>
</dbReference>
<proteinExistence type="predicted"/>
<dbReference type="Proteomes" id="UP000308197">
    <property type="component" value="Unassembled WGS sequence"/>
</dbReference>
<dbReference type="STRING" id="1314778.A0A5C3PL46"/>
<feature type="repeat" description="WD" evidence="3">
    <location>
        <begin position="17"/>
        <end position="51"/>
    </location>
</feature>
<protein>
    <submittedName>
        <fullName evidence="4">WD40 repeat-like protein</fullName>
    </submittedName>
</protein>
<dbReference type="Gene3D" id="2.130.10.10">
    <property type="entry name" value="YVTN repeat-like/Quinoprotein amine dehydrogenase"/>
    <property type="match status" value="1"/>
</dbReference>
<dbReference type="Pfam" id="PF00400">
    <property type="entry name" value="WD40"/>
    <property type="match status" value="1"/>
</dbReference>
<dbReference type="InParanoid" id="A0A5C3PL46"/>
<evidence type="ECO:0000256" key="2">
    <source>
        <dbReference type="ARBA" id="ARBA00022737"/>
    </source>
</evidence>
<accession>A0A5C3PL46</accession>
<keyword evidence="5" id="KW-1185">Reference proteome</keyword>
<dbReference type="EMBL" id="ML211069">
    <property type="protein sequence ID" value="TFK89649.1"/>
    <property type="molecule type" value="Genomic_DNA"/>
</dbReference>
<dbReference type="SUPFAM" id="SSF50978">
    <property type="entry name" value="WD40 repeat-like"/>
    <property type="match status" value="1"/>
</dbReference>
<evidence type="ECO:0000256" key="3">
    <source>
        <dbReference type="PROSITE-ProRule" id="PRU00221"/>
    </source>
</evidence>
<keyword evidence="1 3" id="KW-0853">WD repeat</keyword>
<dbReference type="InterPro" id="IPR036322">
    <property type="entry name" value="WD40_repeat_dom_sf"/>
</dbReference>
<dbReference type="PROSITE" id="PS50082">
    <property type="entry name" value="WD_REPEATS_2"/>
    <property type="match status" value="1"/>
</dbReference>
<dbReference type="AlphaFoldDB" id="A0A5C3PL46"/>
<evidence type="ECO:0000256" key="1">
    <source>
        <dbReference type="ARBA" id="ARBA00022574"/>
    </source>
</evidence>
<sequence length="303" mass="33161">MRYQKDSDLGEGVICGITVVAFSPDGLHLAAGGKDRKLCVWRISDGTLLHVFTTASPIFSLLWIPDCEGVIVCGMEDGTLSNVVTGKSRIQGRNFPRNHNFVVERLAAKGNCLASGALEELALWKRGRNGTSARQWEHEFDLGLPPSNSENQDDEVIITSIHWTRSPSHGSVLIVTYMHHGYMIYNTYNWKLLYHNSLNGLIGDASMTLDGTRLVVSNMRSGFDIYDAATGRAVGTLKHPVNQVRAIPVRFVHGGNAILGGSTVGAAHLWDVTELRMHPPLVVQGVSVCCAVLWTHTYALLLS</sequence>
<gene>
    <name evidence="4" type="ORF">K466DRAFT_486376</name>
</gene>
<evidence type="ECO:0000313" key="5">
    <source>
        <dbReference type="Proteomes" id="UP000308197"/>
    </source>
</evidence>
<dbReference type="PANTHER" id="PTHR19848:SF8">
    <property type="entry name" value="F-BOX AND WD REPEAT DOMAIN CONTAINING 7"/>
    <property type="match status" value="1"/>
</dbReference>
<dbReference type="InterPro" id="IPR001680">
    <property type="entry name" value="WD40_rpt"/>
</dbReference>
<reference evidence="4 5" key="1">
    <citation type="journal article" date="2019" name="Nat. Ecol. Evol.">
        <title>Megaphylogeny resolves global patterns of mushroom evolution.</title>
        <authorList>
            <person name="Varga T."/>
            <person name="Krizsan K."/>
            <person name="Foldi C."/>
            <person name="Dima B."/>
            <person name="Sanchez-Garcia M."/>
            <person name="Sanchez-Ramirez S."/>
            <person name="Szollosi G.J."/>
            <person name="Szarkandi J.G."/>
            <person name="Papp V."/>
            <person name="Albert L."/>
            <person name="Andreopoulos W."/>
            <person name="Angelini C."/>
            <person name="Antonin V."/>
            <person name="Barry K.W."/>
            <person name="Bougher N.L."/>
            <person name="Buchanan P."/>
            <person name="Buyck B."/>
            <person name="Bense V."/>
            <person name="Catcheside P."/>
            <person name="Chovatia M."/>
            <person name="Cooper J."/>
            <person name="Damon W."/>
            <person name="Desjardin D."/>
            <person name="Finy P."/>
            <person name="Geml J."/>
            <person name="Haridas S."/>
            <person name="Hughes K."/>
            <person name="Justo A."/>
            <person name="Karasinski D."/>
            <person name="Kautmanova I."/>
            <person name="Kiss B."/>
            <person name="Kocsube S."/>
            <person name="Kotiranta H."/>
            <person name="LaButti K.M."/>
            <person name="Lechner B.E."/>
            <person name="Liimatainen K."/>
            <person name="Lipzen A."/>
            <person name="Lukacs Z."/>
            <person name="Mihaltcheva S."/>
            <person name="Morgado L.N."/>
            <person name="Niskanen T."/>
            <person name="Noordeloos M.E."/>
            <person name="Ohm R.A."/>
            <person name="Ortiz-Santana B."/>
            <person name="Ovrebo C."/>
            <person name="Racz N."/>
            <person name="Riley R."/>
            <person name="Savchenko A."/>
            <person name="Shiryaev A."/>
            <person name="Soop K."/>
            <person name="Spirin V."/>
            <person name="Szebenyi C."/>
            <person name="Tomsovsky M."/>
            <person name="Tulloss R.E."/>
            <person name="Uehling J."/>
            <person name="Grigoriev I.V."/>
            <person name="Vagvolgyi C."/>
            <person name="Papp T."/>
            <person name="Martin F.M."/>
            <person name="Miettinen O."/>
            <person name="Hibbett D.S."/>
            <person name="Nagy L.G."/>
        </authorList>
    </citation>
    <scope>NUCLEOTIDE SEQUENCE [LARGE SCALE GENOMIC DNA]</scope>
    <source>
        <strain evidence="4 5">HHB13444</strain>
    </source>
</reference>
<evidence type="ECO:0000313" key="4">
    <source>
        <dbReference type="EMBL" id="TFK89649.1"/>
    </source>
</evidence>
<dbReference type="PANTHER" id="PTHR19848">
    <property type="entry name" value="WD40 REPEAT PROTEIN"/>
    <property type="match status" value="1"/>
</dbReference>
<name>A0A5C3PL46_9APHY</name>